<evidence type="ECO:0000313" key="3">
    <source>
        <dbReference type="Proteomes" id="UP000265955"/>
    </source>
</evidence>
<reference evidence="3" key="1">
    <citation type="submission" date="2018-09" db="EMBL/GenBank/DDBJ databases">
        <authorList>
            <person name="Zhu H."/>
        </authorList>
    </citation>
    <scope>NUCLEOTIDE SEQUENCE [LARGE SCALE GENOMIC DNA]</scope>
    <source>
        <strain evidence="3">K1R23-30</strain>
    </source>
</reference>
<proteinExistence type="predicted"/>
<dbReference type="Proteomes" id="UP000265955">
    <property type="component" value="Unassembled WGS sequence"/>
</dbReference>
<comment type="caution">
    <text evidence="2">The sequence shown here is derived from an EMBL/GenBank/DDBJ whole genome shotgun (WGS) entry which is preliminary data.</text>
</comment>
<dbReference type="Gene3D" id="3.40.50.300">
    <property type="entry name" value="P-loop containing nucleotide triphosphate hydrolases"/>
    <property type="match status" value="1"/>
</dbReference>
<dbReference type="InterPro" id="IPR009003">
    <property type="entry name" value="Peptidase_S1_PA"/>
</dbReference>
<keyword evidence="2" id="KW-0547">Nucleotide-binding</keyword>
<sequence length="1454" mass="161810">MTMRNQNAVDFAASVERALRARRGETEPVTVSSDDSIRTPVSAVLFCEVEARAALSGHFEPGSILGPDLTKGERIAVLSRLAPLCVVRTDQSATRWLMQAKERTRVLQQLAAHRQLQTRLAEPLPETDRFGEILREMLKTGSVSDLDRLSRSDLLATASAWEILSSLNLVTLDESKLRRLITQAEFLADYDALLEDGFLGREEQLNSLRDFLGGATDNTNPSRLNSMILTGLGGAGKSTLLAKFAREITSFGTATLVVLDFDRPAIDAGDTYWLEMEIARQVGCQYPDLDESLRHVRETIRHFKGDTEKGTASFTPEYASLERGFRSVIDGVRDALRSVSGHHRPILLILDTFEEVAQRDLIDRMINWLREIADRFFPIPLKVIFSGRLFDRALARLKDHGTGESLNVDALDPILAEQLLKQLDVPDTWARRLAYSEVLPRRPLELKLLARLIKSSGDESIDTLEEEIRNGGPAASELFAGLVYRRVLLRVSEEARSLAFPGLVLRYLTKELIQNVLVPALDLTPIDEESAGKALDALAGYEWLAYRQGDEVWHRKDLRRSMLKAMVAKERERARKINRQAVIHFSEESDGRSRSEAIYHRLMLADSADTLENLEHGELARANEHIGGDIVDLPPAAQALLRFAAGMEVRMDDVPLLPQKYRYEAYSSLGSRNTGDREFGLALRLIRTARDSQAQLLPWERETLFATGSWDELCKWPPKLEPGGFRRLAYAFYPAAIVAPEVLDPVMRERMLVETPRPSRFNLLTSERQTLLERFALGVVLANDYRALRRHEHDALSKLMSAIDQDEKNFPASPSTQRRFFLLDLICGSTNRERMVALTPFHVKLDPRWLRRASEITKRLADSTARNDMEAFIARVHSVLASSENVSARAMLGAVSALATAEKQLAEVWFPLTGLDAPDVLELLQGPDPEFRNPCRFALLNAFSGSADYAVLSKIFATSFPLPVADVQTDIFQSTVSTDPEHGLEAFVELADRSGTLCQVMQLACRAKPQSKQLAEVASAHERWRMAVRRLLTKSRETRILHNRKESFMDSDDEIDDRVDLTAHFLTTLRSGPRKAAGLEIVSDTGEVDLSDSAIKNRLGETEAELGRIIKDYLNDRPELYRVADEILKTGDTALRMLRDGDDQALRRDRRILASLETIVRVDGSRPSFLVRKGEVDRKSSPLGSWGNTLDASESLLTDAFSCVGRIDDPAAEQGFQGTGFLVAENLIVTNRHVLQMIAARDAHGVWQISPQVRIDFGHEFRGNESVTPRALKSVVFARPEAIASAAPIDHAKLDLVLIELAPAATADRPRTVLSVDIARDWAQPMLTTFVVGYAGNPGFDAFTPTLLEQLFKSTFGFKRVAPGLTMASQASVQPWTFAHDATTLGGNSGSVVLVAGRETIAAGLHYGGRRADPRENWGHVLGLTLDQTDGKSPQTLREVLKSRDVVLVDSLGG</sequence>
<dbReference type="EMBL" id="QYUO01000002">
    <property type="protein sequence ID" value="RJF95778.1"/>
    <property type="molecule type" value="Genomic_DNA"/>
</dbReference>
<feature type="domain" description="AAA+ ATPase" evidence="1">
    <location>
        <begin position="223"/>
        <end position="412"/>
    </location>
</feature>
<dbReference type="Pfam" id="PF13191">
    <property type="entry name" value="AAA_16"/>
    <property type="match status" value="1"/>
</dbReference>
<name>A0A3A3FJS9_9BURK</name>
<organism evidence="2 3">
    <name type="scientific">Noviherbaspirillum saxi</name>
    <dbReference type="NCBI Taxonomy" id="2320863"/>
    <lineage>
        <taxon>Bacteria</taxon>
        <taxon>Pseudomonadati</taxon>
        <taxon>Pseudomonadota</taxon>
        <taxon>Betaproteobacteria</taxon>
        <taxon>Burkholderiales</taxon>
        <taxon>Oxalobacteraceae</taxon>
        <taxon>Noviherbaspirillum</taxon>
    </lineage>
</organism>
<dbReference type="InterPro" id="IPR041664">
    <property type="entry name" value="AAA_16"/>
</dbReference>
<protein>
    <submittedName>
        <fullName evidence="2">ATP-binding protein</fullName>
    </submittedName>
</protein>
<keyword evidence="3" id="KW-1185">Reference proteome</keyword>
<keyword evidence="2" id="KW-0067">ATP-binding</keyword>
<dbReference type="InterPro" id="IPR003593">
    <property type="entry name" value="AAA+_ATPase"/>
</dbReference>
<dbReference type="SUPFAM" id="SSF52540">
    <property type="entry name" value="P-loop containing nucleoside triphosphate hydrolases"/>
    <property type="match status" value="1"/>
</dbReference>
<evidence type="ECO:0000259" key="1">
    <source>
        <dbReference type="SMART" id="SM00382"/>
    </source>
</evidence>
<gene>
    <name evidence="2" type="ORF">D3871_20590</name>
</gene>
<dbReference type="Pfam" id="PF13365">
    <property type="entry name" value="Trypsin_2"/>
    <property type="match status" value="1"/>
</dbReference>
<dbReference type="InterPro" id="IPR043504">
    <property type="entry name" value="Peptidase_S1_PA_chymotrypsin"/>
</dbReference>
<dbReference type="GO" id="GO:0005524">
    <property type="term" value="F:ATP binding"/>
    <property type="evidence" value="ECO:0007669"/>
    <property type="project" value="UniProtKB-KW"/>
</dbReference>
<dbReference type="InterPro" id="IPR027417">
    <property type="entry name" value="P-loop_NTPase"/>
</dbReference>
<evidence type="ECO:0000313" key="2">
    <source>
        <dbReference type="EMBL" id="RJF95778.1"/>
    </source>
</evidence>
<dbReference type="SUPFAM" id="SSF50494">
    <property type="entry name" value="Trypsin-like serine proteases"/>
    <property type="match status" value="1"/>
</dbReference>
<dbReference type="Gene3D" id="2.40.10.10">
    <property type="entry name" value="Trypsin-like serine proteases"/>
    <property type="match status" value="2"/>
</dbReference>
<dbReference type="SMART" id="SM00382">
    <property type="entry name" value="AAA"/>
    <property type="match status" value="1"/>
</dbReference>
<accession>A0A3A3FJS9</accession>